<dbReference type="PANTHER" id="PTHR37419:SF8">
    <property type="entry name" value="TOXIN YJJJ"/>
    <property type="match status" value="1"/>
</dbReference>
<name>A0ABZ0XW31_9BURK</name>
<evidence type="ECO:0000256" key="3">
    <source>
        <dbReference type="ARBA" id="ARBA00022777"/>
    </source>
</evidence>
<keyword evidence="7" id="KW-1185">Reference proteome</keyword>
<comment type="similarity">
    <text evidence="1">Belongs to the HipA Ser/Thr kinase family.</text>
</comment>
<evidence type="ECO:0000259" key="4">
    <source>
        <dbReference type="Pfam" id="PF07804"/>
    </source>
</evidence>
<protein>
    <submittedName>
        <fullName evidence="6">Type II toxin-antitoxin system HipA family toxin</fullName>
    </submittedName>
</protein>
<evidence type="ECO:0000313" key="6">
    <source>
        <dbReference type="EMBL" id="WQH03788.1"/>
    </source>
</evidence>
<evidence type="ECO:0000256" key="1">
    <source>
        <dbReference type="ARBA" id="ARBA00010164"/>
    </source>
</evidence>
<dbReference type="Pfam" id="PF13657">
    <property type="entry name" value="Couple_hipA"/>
    <property type="match status" value="1"/>
</dbReference>
<proteinExistence type="inferred from homology"/>
<dbReference type="InterPro" id="IPR017508">
    <property type="entry name" value="HipA_N1"/>
</dbReference>
<dbReference type="RefSeq" id="WP_322533984.1">
    <property type="nucleotide sequence ID" value="NZ_CP140152.1"/>
</dbReference>
<dbReference type="InterPro" id="IPR052028">
    <property type="entry name" value="HipA_Ser/Thr_kinase"/>
</dbReference>
<feature type="domain" description="HipA N-terminal subdomain 1" evidence="5">
    <location>
        <begin position="7"/>
        <end position="108"/>
    </location>
</feature>
<evidence type="ECO:0000313" key="7">
    <source>
        <dbReference type="Proteomes" id="UP001326110"/>
    </source>
</evidence>
<dbReference type="InterPro" id="IPR012893">
    <property type="entry name" value="HipA-like_C"/>
</dbReference>
<sequence>MYKGWGEDWHLGTLADNGLGILFEYSPVALHRGIELSPRHLPLRPGAFHGFPPHQHHLPGLIADSLPDGWGMLLMDRLFRKQGRAPNSISPLDRLAFIGDRGMGALGYVPPDPMELSPDDLSLLDMAKAMQTVLQGRDNVLLRQLSMLGGSPHGSRPKVLLRLDPASGAATTRDDPGWGQPWMVKFPAQGEHKEVCAIEHVYAELARACGLPMPATRHFDLDRRLAAFGVQRFDRDAGMRVPVHTLAGLLHADFRLPSLDYSTFLRATRLVTRDERQVEAAFERCVFNVLFNNRDDHAKNFSYRMERDGSFQLSPCYDIGFHSGPGGGHQMAVMGEGAAPALDDLLRLATDAALPERRARDIIAAMVTRAGLFAQLASNAPIRAATVKAITRAILANRDRLR</sequence>
<keyword evidence="3" id="KW-0418">Kinase</keyword>
<organism evidence="6 7">
    <name type="scientific">Duganella zoogloeoides</name>
    <dbReference type="NCBI Taxonomy" id="75659"/>
    <lineage>
        <taxon>Bacteria</taxon>
        <taxon>Pseudomonadati</taxon>
        <taxon>Pseudomonadota</taxon>
        <taxon>Betaproteobacteria</taxon>
        <taxon>Burkholderiales</taxon>
        <taxon>Oxalobacteraceae</taxon>
        <taxon>Telluria group</taxon>
        <taxon>Duganella</taxon>
    </lineage>
</organism>
<feature type="domain" description="HipA-like C-terminal" evidence="4">
    <location>
        <begin position="151"/>
        <end position="370"/>
    </location>
</feature>
<keyword evidence="2" id="KW-0808">Transferase</keyword>
<dbReference type="PANTHER" id="PTHR37419">
    <property type="entry name" value="SERINE/THREONINE-PROTEIN KINASE TOXIN HIPA"/>
    <property type="match status" value="1"/>
</dbReference>
<accession>A0ABZ0XW31</accession>
<evidence type="ECO:0000259" key="5">
    <source>
        <dbReference type="Pfam" id="PF13657"/>
    </source>
</evidence>
<dbReference type="Pfam" id="PF07804">
    <property type="entry name" value="HipA_C"/>
    <property type="match status" value="1"/>
</dbReference>
<reference evidence="6 7" key="1">
    <citation type="submission" date="2023-11" db="EMBL/GenBank/DDBJ databases">
        <title>MicrobeMod: A computational toolkit for identifying prokaryotic methylation and restriction-modification with nanopore sequencing.</title>
        <authorList>
            <person name="Crits-Christoph A."/>
            <person name="Kang S.C."/>
            <person name="Lee H."/>
            <person name="Ostrov N."/>
        </authorList>
    </citation>
    <scope>NUCLEOTIDE SEQUENCE [LARGE SCALE GENOMIC DNA]</scope>
    <source>
        <strain evidence="6 7">ATCC 25935</strain>
    </source>
</reference>
<evidence type="ECO:0000256" key="2">
    <source>
        <dbReference type="ARBA" id="ARBA00022679"/>
    </source>
</evidence>
<dbReference type="Proteomes" id="UP001326110">
    <property type="component" value="Chromosome"/>
</dbReference>
<gene>
    <name evidence="6" type="ORF">SR858_22480</name>
</gene>
<dbReference type="EMBL" id="CP140152">
    <property type="protein sequence ID" value="WQH03788.1"/>
    <property type="molecule type" value="Genomic_DNA"/>
</dbReference>